<evidence type="ECO:0000256" key="2">
    <source>
        <dbReference type="ARBA" id="ARBA00022908"/>
    </source>
</evidence>
<evidence type="ECO:0000313" key="6">
    <source>
        <dbReference type="EMBL" id="AQQ00056.1"/>
    </source>
</evidence>
<proteinExistence type="inferred from homology"/>
<dbReference type="PROSITE" id="PS51898">
    <property type="entry name" value="TYR_RECOMBINASE"/>
    <property type="match status" value="1"/>
</dbReference>
<accession>A0A1Q2GY48</accession>
<keyword evidence="2" id="KW-0229">DNA integration</keyword>
<dbReference type="Gene3D" id="1.10.443.10">
    <property type="entry name" value="Intergrase catalytic core"/>
    <property type="match status" value="1"/>
</dbReference>
<dbReference type="Pfam" id="PF13356">
    <property type="entry name" value="Arm-DNA-bind_3"/>
    <property type="match status" value="1"/>
</dbReference>
<dbReference type="SUPFAM" id="SSF56349">
    <property type="entry name" value="DNA breaking-rejoining enzymes"/>
    <property type="match status" value="1"/>
</dbReference>
<dbReference type="InterPro" id="IPR013762">
    <property type="entry name" value="Integrase-like_cat_sf"/>
</dbReference>
<keyword evidence="4" id="KW-0233">DNA recombination</keyword>
<dbReference type="Proteomes" id="UP000188243">
    <property type="component" value="Chromosome"/>
</dbReference>
<comment type="similarity">
    <text evidence="1">Belongs to the 'phage' integrase family.</text>
</comment>
<dbReference type="Pfam" id="PF00589">
    <property type="entry name" value="Phage_integrase"/>
    <property type="match status" value="1"/>
</dbReference>
<evidence type="ECO:0000256" key="1">
    <source>
        <dbReference type="ARBA" id="ARBA00008857"/>
    </source>
</evidence>
<dbReference type="GO" id="GO:0003677">
    <property type="term" value="F:DNA binding"/>
    <property type="evidence" value="ECO:0007669"/>
    <property type="project" value="UniProtKB-KW"/>
</dbReference>
<dbReference type="InterPro" id="IPR010998">
    <property type="entry name" value="Integrase_recombinase_N"/>
</dbReference>
<dbReference type="GO" id="GO:0015074">
    <property type="term" value="P:DNA integration"/>
    <property type="evidence" value="ECO:0007669"/>
    <property type="project" value="UniProtKB-KW"/>
</dbReference>
<dbReference type="InterPro" id="IPR050808">
    <property type="entry name" value="Phage_Integrase"/>
</dbReference>
<dbReference type="PANTHER" id="PTHR30629:SF2">
    <property type="entry name" value="PROPHAGE INTEGRASE INTS-RELATED"/>
    <property type="match status" value="1"/>
</dbReference>
<dbReference type="GO" id="GO:0006310">
    <property type="term" value="P:DNA recombination"/>
    <property type="evidence" value="ECO:0007669"/>
    <property type="project" value="UniProtKB-KW"/>
</dbReference>
<dbReference type="Pfam" id="PF22022">
    <property type="entry name" value="Phage_int_M"/>
    <property type="match status" value="1"/>
</dbReference>
<gene>
    <name evidence="6" type="ORF">B0W48_09805</name>
</gene>
<dbReference type="InterPro" id="IPR025166">
    <property type="entry name" value="Integrase_DNA_bind_dom"/>
</dbReference>
<evidence type="ECO:0000256" key="3">
    <source>
        <dbReference type="ARBA" id="ARBA00023125"/>
    </source>
</evidence>
<feature type="domain" description="Tyr recombinase" evidence="5">
    <location>
        <begin position="206"/>
        <end position="391"/>
    </location>
</feature>
<evidence type="ECO:0000256" key="4">
    <source>
        <dbReference type="ARBA" id="ARBA00023172"/>
    </source>
</evidence>
<dbReference type="Gene3D" id="3.30.160.390">
    <property type="entry name" value="Integrase, DNA-binding domain"/>
    <property type="match status" value="1"/>
</dbReference>
<evidence type="ECO:0000259" key="5">
    <source>
        <dbReference type="PROSITE" id="PS51898"/>
    </source>
</evidence>
<reference evidence="6 7" key="1">
    <citation type="submission" date="2017-02" db="EMBL/GenBank/DDBJ databases">
        <title>Complete genome sequence of the cold-active Pseudoalteromonas aliena strain EH1 isolated from Arctic seawater.</title>
        <authorList>
            <person name="Kim E."/>
            <person name="Heo E."/>
            <person name="Kim H."/>
            <person name="Kim D."/>
        </authorList>
    </citation>
    <scope>NUCLEOTIDE SEQUENCE [LARGE SCALE GENOMIC DNA]</scope>
    <source>
        <strain evidence="6 7">EH1</strain>
    </source>
</reference>
<name>A0A1Q2GY48_9GAMM</name>
<dbReference type="InterPro" id="IPR053876">
    <property type="entry name" value="Phage_int_M"/>
</dbReference>
<dbReference type="AlphaFoldDB" id="A0A1Q2GY48"/>
<keyword evidence="3" id="KW-0238">DNA-binding</keyword>
<dbReference type="InterPro" id="IPR011010">
    <property type="entry name" value="DNA_brk_join_enz"/>
</dbReference>
<protein>
    <submittedName>
        <fullName evidence="6">Integrase</fullName>
    </submittedName>
</protein>
<dbReference type="InterPro" id="IPR002104">
    <property type="entry name" value="Integrase_catalytic"/>
</dbReference>
<dbReference type="CDD" id="cd00801">
    <property type="entry name" value="INT_P4_C"/>
    <property type="match status" value="1"/>
</dbReference>
<evidence type="ECO:0000313" key="7">
    <source>
        <dbReference type="Proteomes" id="UP000188243"/>
    </source>
</evidence>
<dbReference type="STRING" id="247523.B0W48_09805"/>
<dbReference type="Gene3D" id="1.10.150.130">
    <property type="match status" value="1"/>
</dbReference>
<dbReference type="KEGG" id="paln:B0W48_09805"/>
<dbReference type="PANTHER" id="PTHR30629">
    <property type="entry name" value="PROPHAGE INTEGRASE"/>
    <property type="match status" value="1"/>
</dbReference>
<dbReference type="RefSeq" id="WP_077536772.1">
    <property type="nucleotide sequence ID" value="NZ_CP019628.1"/>
</dbReference>
<sequence>MPLTAQEVKNISCPEDKAQIKKSDGNNLFLMVKNNNSKLWRLRFRHAGKYQEMALGKYPSISLSEARRLAEEARASLINGINPMDERRERKRTKEATKDKLFSTIATKWWEQQKGSWSEDHEKRINRWLLVDSKSLGNLHIDNIDAGHITELMLAIEADGTPRKAPNILAVINRVFGYALAHRLTRNNPAQGLPLKDILKPLPKVKHRAAIVKSSELAQLIGDIDTTESGNYCTVEALKLIPRVFLRPTEIRNLMWEYVDFEDALIRIPAEAMKREREHIVPMSKQVVKHLKEVKTVTGYSKLVFPNQRDSSKPISKNVLTNRLRDLGYPADVMSAHGFRSTASTILHEKGWKHDVIEVQLAHLTGSNTSRAYNRSIHLKERKQLMQEWADYLDALSSHNTSN</sequence>
<dbReference type="InterPro" id="IPR038488">
    <property type="entry name" value="Integrase_DNA-bd_sf"/>
</dbReference>
<dbReference type="EMBL" id="CP019628">
    <property type="protein sequence ID" value="AQQ00056.1"/>
    <property type="molecule type" value="Genomic_DNA"/>
</dbReference>
<organism evidence="6 7">
    <name type="scientific">Pseudoalteromonas aliena</name>
    <dbReference type="NCBI Taxonomy" id="247523"/>
    <lineage>
        <taxon>Bacteria</taxon>
        <taxon>Pseudomonadati</taxon>
        <taxon>Pseudomonadota</taxon>
        <taxon>Gammaproteobacteria</taxon>
        <taxon>Alteromonadales</taxon>
        <taxon>Pseudoalteromonadaceae</taxon>
        <taxon>Pseudoalteromonas</taxon>
    </lineage>
</organism>